<protein>
    <recommendedName>
        <fullName evidence="3">Alpha/beta hydrolase</fullName>
    </recommendedName>
</protein>
<dbReference type="AlphaFoldDB" id="A0A1W1U9T0"/>
<dbReference type="Proteomes" id="UP000192582">
    <property type="component" value="Unassembled WGS sequence"/>
</dbReference>
<evidence type="ECO:0000313" key="1">
    <source>
        <dbReference type="EMBL" id="SMB77802.1"/>
    </source>
</evidence>
<dbReference type="STRING" id="695939.SAMN00790413_03925"/>
<name>A0A1W1U9T0_9DEIO</name>
<sequence>MTIPPSLAYFLNIDRTGDYDSQSGNYRSSRLDLDERLAALEKEIRAAKSEAPLHLVLFAHGGLNTERIGAETNLGVQQKIVGKLGSSAHLFALLWENGLCETLQHVAGQTALTELVEQAKRSYNAPPKVIFENLSSLKRLDPPGLKPQGYELYASSSRRQLVRLMRSSGQSDTLETLPVFRSLTARSDTPYQTVARSLMEQATSDEVARRIVRRFEADVASARFAPQRQLNTFSFLNSGGSFDGHAPDEAAFARWLKGLVARVVSSARHVVGAVNGWSLEVRRYVMEELARALGLVDIARSGWQAMKDMAKWTFGDGVSKDVAQGREMPGRLLVQRLMDWRQAYPEQFQMSLIGHSAGTILHSRLLEAANVVWQDKPSGPPLFKNLVFLAAAISYADFENRVLAHQHLFERFLALGLKDGHEQDSGDALNGLYPASLLYIVSDVLEAVPGEQLVGMQKFLNAPGYSRAKAFLKSSDRILWTPKNGVSEQRSHSGFATESVTAAYLAQWL</sequence>
<evidence type="ECO:0000313" key="2">
    <source>
        <dbReference type="Proteomes" id="UP000192582"/>
    </source>
</evidence>
<keyword evidence="2" id="KW-1185">Reference proteome</keyword>
<accession>A0A1W1U9T0</accession>
<reference evidence="1 2" key="1">
    <citation type="submission" date="2017-04" db="EMBL/GenBank/DDBJ databases">
        <authorList>
            <person name="Afonso C.L."/>
            <person name="Miller P.J."/>
            <person name="Scott M.A."/>
            <person name="Spackman E."/>
            <person name="Goraichik I."/>
            <person name="Dimitrov K.M."/>
            <person name="Suarez D.L."/>
            <person name="Swayne D.E."/>
        </authorList>
    </citation>
    <scope>NUCLEOTIDE SEQUENCE [LARGE SCALE GENOMIC DNA]</scope>
    <source>
        <strain evidence="1 2">KR-140</strain>
    </source>
</reference>
<dbReference type="EMBL" id="FWWU01000001">
    <property type="protein sequence ID" value="SMB77802.1"/>
    <property type="molecule type" value="Genomic_DNA"/>
</dbReference>
<dbReference type="OrthoDB" id="3648721at2"/>
<gene>
    <name evidence="1" type="ORF">SAMN00790413_03925</name>
</gene>
<evidence type="ECO:0008006" key="3">
    <source>
        <dbReference type="Google" id="ProtNLM"/>
    </source>
</evidence>
<dbReference type="RefSeq" id="WP_084044983.1">
    <property type="nucleotide sequence ID" value="NZ_FWWU01000001.1"/>
</dbReference>
<proteinExistence type="predicted"/>
<organism evidence="1 2">
    <name type="scientific">Deinococcus hopiensis KR-140</name>
    <dbReference type="NCBI Taxonomy" id="695939"/>
    <lineage>
        <taxon>Bacteria</taxon>
        <taxon>Thermotogati</taxon>
        <taxon>Deinococcota</taxon>
        <taxon>Deinococci</taxon>
        <taxon>Deinococcales</taxon>
        <taxon>Deinococcaceae</taxon>
        <taxon>Deinococcus</taxon>
    </lineage>
</organism>